<keyword evidence="4" id="KW-0689">Ribosomal protein</keyword>
<dbReference type="AlphaFoldDB" id="A0A382AYZ8"/>
<dbReference type="CDD" id="cd05688">
    <property type="entry name" value="S1_RPS1_repeat_ec3"/>
    <property type="match status" value="1"/>
</dbReference>
<dbReference type="PRINTS" id="PR00681">
    <property type="entry name" value="RIBOSOMALS1"/>
</dbReference>
<dbReference type="GO" id="GO:0022627">
    <property type="term" value="C:cytosolic small ribosomal subunit"/>
    <property type="evidence" value="ECO:0007669"/>
    <property type="project" value="TreeGrafter"/>
</dbReference>
<gene>
    <name evidence="7" type="ORF">METZ01_LOCUS159458</name>
</gene>
<comment type="similarity">
    <text evidence="1">Belongs to the bacterial ribosomal protein bS1 family.</text>
</comment>
<protein>
    <recommendedName>
        <fullName evidence="6">S1 motif domain-containing protein</fullName>
    </recommendedName>
</protein>
<feature type="domain" description="S1 motif" evidence="6">
    <location>
        <begin position="20"/>
        <end position="86"/>
    </location>
</feature>
<dbReference type="InterPro" id="IPR012340">
    <property type="entry name" value="NA-bd_OB-fold"/>
</dbReference>
<dbReference type="PROSITE" id="PS50126">
    <property type="entry name" value="S1"/>
    <property type="match status" value="3"/>
</dbReference>
<dbReference type="InterPro" id="IPR035104">
    <property type="entry name" value="Ribosomal_protein_S1-like"/>
</dbReference>
<evidence type="ECO:0000256" key="1">
    <source>
        <dbReference type="ARBA" id="ARBA00006767"/>
    </source>
</evidence>
<dbReference type="SUPFAM" id="SSF50249">
    <property type="entry name" value="Nucleic acid-binding proteins"/>
    <property type="match status" value="3"/>
</dbReference>
<dbReference type="EMBL" id="UINC01027409">
    <property type="protein sequence ID" value="SVB06604.1"/>
    <property type="molecule type" value="Genomic_DNA"/>
</dbReference>
<evidence type="ECO:0000256" key="3">
    <source>
        <dbReference type="ARBA" id="ARBA00022884"/>
    </source>
</evidence>
<dbReference type="InterPro" id="IPR050437">
    <property type="entry name" value="Ribos_protein_bS1-like"/>
</dbReference>
<dbReference type="Pfam" id="PF00575">
    <property type="entry name" value="S1"/>
    <property type="match status" value="3"/>
</dbReference>
<keyword evidence="3" id="KW-0694">RNA-binding</keyword>
<dbReference type="GO" id="GO:0006412">
    <property type="term" value="P:translation"/>
    <property type="evidence" value="ECO:0007669"/>
    <property type="project" value="TreeGrafter"/>
</dbReference>
<organism evidence="7">
    <name type="scientific">marine metagenome</name>
    <dbReference type="NCBI Taxonomy" id="408172"/>
    <lineage>
        <taxon>unclassified sequences</taxon>
        <taxon>metagenomes</taxon>
        <taxon>ecological metagenomes</taxon>
    </lineage>
</organism>
<dbReference type="PANTHER" id="PTHR10724">
    <property type="entry name" value="30S RIBOSOMAL PROTEIN S1"/>
    <property type="match status" value="1"/>
</dbReference>
<dbReference type="GO" id="GO:0003729">
    <property type="term" value="F:mRNA binding"/>
    <property type="evidence" value="ECO:0007669"/>
    <property type="project" value="TreeGrafter"/>
</dbReference>
<dbReference type="CDD" id="cd04465">
    <property type="entry name" value="S1_RPS1_repeat_ec2_hs2"/>
    <property type="match status" value="1"/>
</dbReference>
<evidence type="ECO:0000313" key="7">
    <source>
        <dbReference type="EMBL" id="SVB06604.1"/>
    </source>
</evidence>
<evidence type="ECO:0000259" key="6">
    <source>
        <dbReference type="PROSITE" id="PS50126"/>
    </source>
</evidence>
<dbReference type="Gene3D" id="2.40.50.140">
    <property type="entry name" value="Nucleic acid-binding proteins"/>
    <property type="match status" value="2"/>
</dbReference>
<accession>A0A382AYZ8</accession>
<dbReference type="PANTHER" id="PTHR10724:SF7">
    <property type="entry name" value="SMALL RIBOSOMAL SUBUNIT PROTEIN BS1C"/>
    <property type="match status" value="1"/>
</dbReference>
<feature type="domain" description="S1 motif" evidence="6">
    <location>
        <begin position="191"/>
        <end position="259"/>
    </location>
</feature>
<evidence type="ECO:0000256" key="4">
    <source>
        <dbReference type="ARBA" id="ARBA00022980"/>
    </source>
</evidence>
<keyword evidence="5" id="KW-0687">Ribonucleoprotein</keyword>
<dbReference type="GO" id="GO:0003735">
    <property type="term" value="F:structural constituent of ribosome"/>
    <property type="evidence" value="ECO:0007669"/>
    <property type="project" value="TreeGrafter"/>
</dbReference>
<dbReference type="FunFam" id="2.40.50.140:FF:000018">
    <property type="entry name" value="30S ribosomal protein S1"/>
    <property type="match status" value="1"/>
</dbReference>
<dbReference type="SMART" id="SM00316">
    <property type="entry name" value="S1"/>
    <property type="match status" value="3"/>
</dbReference>
<feature type="domain" description="S1 motif" evidence="6">
    <location>
        <begin position="104"/>
        <end position="170"/>
    </location>
</feature>
<name>A0A382AYZ8_9ZZZZ</name>
<proteinExistence type="inferred from homology"/>
<evidence type="ECO:0000256" key="2">
    <source>
        <dbReference type="ARBA" id="ARBA00022737"/>
    </source>
</evidence>
<keyword evidence="2" id="KW-0677">Repeat</keyword>
<sequence>MNENFESLFEGQYSGTIKQGLIIQANVIEITSDHAVLNAGLKSEALVSLDQFKNLEGVIEIEVGDTVDVVIEDIEDGEGNTKLSRQKAKNEITWGKIIQALDDNSIISGLIKTRVKGGFTVLIDQINAFLPGSLVDIRPMRDTEYLEGTLSEFKIIKADRKTNNVVVSRKAAIQGDNVQNKSELLEKIKEGETVDGIVKNLTDYGAFIDLGGIDGLLHITDIAWKKVKHPSQFLTIADNVKVKVLNIDKKNLRVSLGLKQLGQDPWEKIIENYTTGMKIHCNVTNITDYGL</sequence>
<dbReference type="InterPro" id="IPR003029">
    <property type="entry name" value="S1_domain"/>
</dbReference>
<feature type="non-terminal residue" evidence="7">
    <location>
        <position position="291"/>
    </location>
</feature>
<evidence type="ECO:0000256" key="5">
    <source>
        <dbReference type="ARBA" id="ARBA00023274"/>
    </source>
</evidence>
<reference evidence="7" key="1">
    <citation type="submission" date="2018-05" db="EMBL/GenBank/DDBJ databases">
        <authorList>
            <person name="Lanie J.A."/>
            <person name="Ng W.-L."/>
            <person name="Kazmierczak K.M."/>
            <person name="Andrzejewski T.M."/>
            <person name="Davidsen T.M."/>
            <person name="Wayne K.J."/>
            <person name="Tettelin H."/>
            <person name="Glass J.I."/>
            <person name="Rusch D."/>
            <person name="Podicherti R."/>
            <person name="Tsui H.-C.T."/>
            <person name="Winkler M.E."/>
        </authorList>
    </citation>
    <scope>NUCLEOTIDE SEQUENCE</scope>
</reference>